<evidence type="ECO:0000256" key="3">
    <source>
        <dbReference type="ARBA" id="ARBA00023065"/>
    </source>
</evidence>
<evidence type="ECO:0000313" key="6">
    <source>
        <dbReference type="Proteomes" id="UP000759537"/>
    </source>
</evidence>
<dbReference type="GO" id="GO:0033178">
    <property type="term" value="C:proton-transporting two-sector ATPase complex, catalytic domain"/>
    <property type="evidence" value="ECO:0007669"/>
    <property type="project" value="InterPro"/>
</dbReference>
<evidence type="ECO:0000256" key="1">
    <source>
        <dbReference type="ARBA" id="ARBA00005901"/>
    </source>
</evidence>
<dbReference type="Gene3D" id="3.30.2320.30">
    <property type="entry name" value="ATP synthase, E subunit, C-terminal"/>
    <property type="match status" value="1"/>
</dbReference>
<reference evidence="5" key="2">
    <citation type="journal article" date="2020" name="Nat. Commun.">
        <title>Large-scale genome sequencing of mycorrhizal fungi provides insights into the early evolution of symbiotic traits.</title>
        <authorList>
            <person name="Miyauchi S."/>
            <person name="Kiss E."/>
            <person name="Kuo A."/>
            <person name="Drula E."/>
            <person name="Kohler A."/>
            <person name="Sanchez-Garcia M."/>
            <person name="Morin E."/>
            <person name="Andreopoulos B."/>
            <person name="Barry K.W."/>
            <person name="Bonito G."/>
            <person name="Buee M."/>
            <person name="Carver A."/>
            <person name="Chen C."/>
            <person name="Cichocki N."/>
            <person name="Clum A."/>
            <person name="Culley D."/>
            <person name="Crous P.W."/>
            <person name="Fauchery L."/>
            <person name="Girlanda M."/>
            <person name="Hayes R.D."/>
            <person name="Keri Z."/>
            <person name="LaButti K."/>
            <person name="Lipzen A."/>
            <person name="Lombard V."/>
            <person name="Magnuson J."/>
            <person name="Maillard F."/>
            <person name="Murat C."/>
            <person name="Nolan M."/>
            <person name="Ohm R.A."/>
            <person name="Pangilinan J."/>
            <person name="Pereira M.F."/>
            <person name="Perotto S."/>
            <person name="Peter M."/>
            <person name="Pfister S."/>
            <person name="Riley R."/>
            <person name="Sitrit Y."/>
            <person name="Stielow J.B."/>
            <person name="Szollosi G."/>
            <person name="Zifcakova L."/>
            <person name="Stursova M."/>
            <person name="Spatafora J.W."/>
            <person name="Tedersoo L."/>
            <person name="Vaario L.M."/>
            <person name="Yamada A."/>
            <person name="Yan M."/>
            <person name="Wang P."/>
            <person name="Xu J."/>
            <person name="Bruns T."/>
            <person name="Baldrian P."/>
            <person name="Vilgalys R."/>
            <person name="Dunand C."/>
            <person name="Henrissat B."/>
            <person name="Grigoriev I.V."/>
            <person name="Hibbett D."/>
            <person name="Nagy L.G."/>
            <person name="Martin F.M."/>
        </authorList>
    </citation>
    <scope>NUCLEOTIDE SEQUENCE</scope>
    <source>
        <strain evidence="5">Prilba</strain>
    </source>
</reference>
<comment type="caution">
    <text evidence="5">The sequence shown here is derived from an EMBL/GenBank/DDBJ whole genome shotgun (WGS) entry which is preliminary data.</text>
</comment>
<gene>
    <name evidence="5" type="ORF">DFH94DRAFT_696819</name>
</gene>
<evidence type="ECO:0000313" key="5">
    <source>
        <dbReference type="EMBL" id="KAF8470998.1"/>
    </source>
</evidence>
<protein>
    <submittedName>
        <fullName evidence="5">Uncharacterized protein</fullName>
    </submittedName>
</protein>
<dbReference type="OrthoDB" id="10263003at2759"/>
<dbReference type="GO" id="GO:0046961">
    <property type="term" value="F:proton-transporting ATPase activity, rotational mechanism"/>
    <property type="evidence" value="ECO:0007669"/>
    <property type="project" value="InterPro"/>
</dbReference>
<dbReference type="EMBL" id="WHVB01000024">
    <property type="protein sequence ID" value="KAF8470998.1"/>
    <property type="molecule type" value="Genomic_DNA"/>
</dbReference>
<dbReference type="SUPFAM" id="SSF160527">
    <property type="entry name" value="V-type ATPase subunit E-like"/>
    <property type="match status" value="1"/>
</dbReference>
<keyword evidence="6" id="KW-1185">Reference proteome</keyword>
<accession>A0A9P5JYP0</accession>
<feature type="compositionally biased region" description="Low complexity" evidence="4">
    <location>
        <begin position="20"/>
        <end position="34"/>
    </location>
</feature>
<dbReference type="InterPro" id="IPR002842">
    <property type="entry name" value="ATPase_V1_Esu"/>
</dbReference>
<dbReference type="Pfam" id="PF01991">
    <property type="entry name" value="vATP-synt_E"/>
    <property type="match status" value="1"/>
</dbReference>
<proteinExistence type="inferred from homology"/>
<feature type="compositionally biased region" description="Basic and acidic residues" evidence="4">
    <location>
        <begin position="1"/>
        <end position="11"/>
    </location>
</feature>
<sequence length="204" mass="21754">MDSSIDSRLREVGSQPKPNSPSDGGSGRPSSPCPAEIGIARLADGEARYGLLQLLEPSVTVFARAKDEAIATRALDDAKKAYYSACGRQVEVELDASLSNELSGGVKLVSGSRRITLGNAPSKERLRLLEDQVTTRCQPPAARIPAPSALTVDGLSGLIVRELKGLQSSLAFATDFPATMRSDLQVASEYIQVIQQQHPPRQAL</sequence>
<comment type="similarity">
    <text evidence="1">Belongs to the V-ATPase E subunit family.</text>
</comment>
<reference evidence="5" key="1">
    <citation type="submission" date="2019-10" db="EMBL/GenBank/DDBJ databases">
        <authorList>
            <consortium name="DOE Joint Genome Institute"/>
            <person name="Kuo A."/>
            <person name="Miyauchi S."/>
            <person name="Kiss E."/>
            <person name="Drula E."/>
            <person name="Kohler A."/>
            <person name="Sanchez-Garcia M."/>
            <person name="Andreopoulos B."/>
            <person name="Barry K.W."/>
            <person name="Bonito G."/>
            <person name="Buee M."/>
            <person name="Carver A."/>
            <person name="Chen C."/>
            <person name="Cichocki N."/>
            <person name="Clum A."/>
            <person name="Culley D."/>
            <person name="Crous P.W."/>
            <person name="Fauchery L."/>
            <person name="Girlanda M."/>
            <person name="Hayes R."/>
            <person name="Keri Z."/>
            <person name="LaButti K."/>
            <person name="Lipzen A."/>
            <person name="Lombard V."/>
            <person name="Magnuson J."/>
            <person name="Maillard F."/>
            <person name="Morin E."/>
            <person name="Murat C."/>
            <person name="Nolan M."/>
            <person name="Ohm R."/>
            <person name="Pangilinan J."/>
            <person name="Pereira M."/>
            <person name="Perotto S."/>
            <person name="Peter M."/>
            <person name="Riley R."/>
            <person name="Sitrit Y."/>
            <person name="Stielow B."/>
            <person name="Szollosi G."/>
            <person name="Zifcakova L."/>
            <person name="Stursova M."/>
            <person name="Spatafora J.W."/>
            <person name="Tedersoo L."/>
            <person name="Vaario L.-M."/>
            <person name="Yamada A."/>
            <person name="Yan M."/>
            <person name="Wang P."/>
            <person name="Xu J."/>
            <person name="Bruns T."/>
            <person name="Baldrian P."/>
            <person name="Vilgalys R."/>
            <person name="Henrissat B."/>
            <person name="Grigoriev I.V."/>
            <person name="Hibbett D."/>
            <person name="Nagy L.G."/>
            <person name="Martin F.M."/>
        </authorList>
    </citation>
    <scope>NUCLEOTIDE SEQUENCE</scope>
    <source>
        <strain evidence="5">Prilba</strain>
    </source>
</reference>
<dbReference type="InterPro" id="IPR038495">
    <property type="entry name" value="ATPase_E_C"/>
</dbReference>
<keyword evidence="2" id="KW-0813">Transport</keyword>
<evidence type="ECO:0000256" key="4">
    <source>
        <dbReference type="SAM" id="MobiDB-lite"/>
    </source>
</evidence>
<keyword evidence="3" id="KW-0406">Ion transport</keyword>
<feature type="region of interest" description="Disordered" evidence="4">
    <location>
        <begin position="1"/>
        <end position="34"/>
    </location>
</feature>
<dbReference type="AlphaFoldDB" id="A0A9P5JYP0"/>
<dbReference type="Proteomes" id="UP000759537">
    <property type="component" value="Unassembled WGS sequence"/>
</dbReference>
<evidence type="ECO:0000256" key="2">
    <source>
        <dbReference type="ARBA" id="ARBA00022448"/>
    </source>
</evidence>
<name>A0A9P5JYP0_9AGAM</name>
<organism evidence="5 6">
    <name type="scientific">Russula ochroleuca</name>
    <dbReference type="NCBI Taxonomy" id="152965"/>
    <lineage>
        <taxon>Eukaryota</taxon>
        <taxon>Fungi</taxon>
        <taxon>Dikarya</taxon>
        <taxon>Basidiomycota</taxon>
        <taxon>Agaricomycotina</taxon>
        <taxon>Agaricomycetes</taxon>
        <taxon>Russulales</taxon>
        <taxon>Russulaceae</taxon>
        <taxon>Russula</taxon>
    </lineage>
</organism>